<dbReference type="EMBL" id="JBJURJ010000001">
    <property type="protein sequence ID" value="MFM9327144.1"/>
    <property type="molecule type" value="Genomic_DNA"/>
</dbReference>
<proteinExistence type="predicted"/>
<reference evidence="1" key="1">
    <citation type="submission" date="2024-12" db="EMBL/GenBank/DDBJ databases">
        <authorList>
            <person name="Wu N."/>
        </authorList>
    </citation>
    <scope>NUCLEOTIDE SEQUENCE</scope>
    <source>
        <strain evidence="1">P15</strain>
    </source>
</reference>
<comment type="caution">
    <text evidence="1">The sequence shown here is derived from an EMBL/GenBank/DDBJ whole genome shotgun (WGS) entry which is preliminary data.</text>
</comment>
<organism evidence="1 2">
    <name type="scientific">Paenibacillus mesotrionivorans</name>
    <dbReference type="NCBI Taxonomy" id="3160968"/>
    <lineage>
        <taxon>Bacteria</taxon>
        <taxon>Bacillati</taxon>
        <taxon>Bacillota</taxon>
        <taxon>Bacilli</taxon>
        <taxon>Bacillales</taxon>
        <taxon>Paenibacillaceae</taxon>
        <taxon>Paenibacillus</taxon>
    </lineage>
</organism>
<dbReference type="Proteomes" id="UP001631969">
    <property type="component" value="Unassembled WGS sequence"/>
</dbReference>
<keyword evidence="2" id="KW-1185">Reference proteome</keyword>
<name>A0ACC7NSX4_9BACL</name>
<sequence length="586" mass="60872">MNISQLLRSVIGDSHVSDAKTLELKVGQIVRGVVLQMLSEQDALMNIGGAHVQAHLEAPLAKGQSALLQVQPESMAGKVVLKPVEVSQVQIPEPSLAELLKSFDLKDTPANRRALQDLHQAKLPLTRENVQSYAEMAASQPEGAADGEWRQSALLAMKRGLPLTQETVASLHRTVFGGGVSRTIENLGSQLPSFLGRDAPDAAVSPATRQLMVQVKQALEALPAMPQAADAGAAPAPGPRTAGEAAQAAHAARADAPAAGARPAAAGEAAAQPKAPPAAEQAATAARSSGGAEAAPAPAGPPRGEAAAAGAHSARAAAGGQGPGGEGEAPAMAREPAPWVGRLLKALGVQHELQLARPHEGGAHAQPPHTRAGEAAPPPAGTAPLQEADAAADTATLKGLLLQLSAAEDAPPAVREQAQQLVQQVTGQQLLLTPDRTAMFTHMTLMLPIMNQNGSQTAAVHIQSRKGANGQLDARNCHLVFDLDMRTLGTTLVDVQVTDRIVALRVHNDFPEIGELLEEHREDIREGLDKIGYQLLSMKVLPYPEPLTLGAEAGTDSQTGDHGPTAASLAASRYYTTPYKGVDVRI</sequence>
<accession>A0ACC7NSX4</accession>
<evidence type="ECO:0000313" key="1">
    <source>
        <dbReference type="EMBL" id="MFM9327144.1"/>
    </source>
</evidence>
<protein>
    <submittedName>
        <fullName evidence="1">Uncharacterized protein</fullName>
    </submittedName>
</protein>
<gene>
    <name evidence="1" type="ORF">ACI1P1_02420</name>
</gene>
<evidence type="ECO:0000313" key="2">
    <source>
        <dbReference type="Proteomes" id="UP001631969"/>
    </source>
</evidence>